<protein>
    <recommendedName>
        <fullName evidence="3">CYTH domain-containing protein</fullName>
    </recommendedName>
</protein>
<name>A0ABR7HTL2_9FIRM</name>
<dbReference type="InterPro" id="IPR012042">
    <property type="entry name" value="NeuTTM/CthTTM-like"/>
</dbReference>
<evidence type="ECO:0000313" key="2">
    <source>
        <dbReference type="Proteomes" id="UP000660021"/>
    </source>
</evidence>
<comment type="caution">
    <text evidence="1">The sequence shown here is derived from an EMBL/GenBank/DDBJ whole genome shotgun (WGS) entry which is preliminary data.</text>
</comment>
<reference evidence="1 2" key="1">
    <citation type="submission" date="2020-08" db="EMBL/GenBank/DDBJ databases">
        <title>Genome public.</title>
        <authorList>
            <person name="Liu C."/>
            <person name="Sun Q."/>
        </authorList>
    </citation>
    <scope>NUCLEOTIDE SEQUENCE [LARGE SCALE GENOMIC DNA]</scope>
    <source>
        <strain evidence="1 2">New-38</strain>
    </source>
</reference>
<dbReference type="RefSeq" id="WP_186963715.1">
    <property type="nucleotide sequence ID" value="NZ_JACOPR010000004.1"/>
</dbReference>
<gene>
    <name evidence="1" type="ORF">H8S34_08425</name>
</gene>
<evidence type="ECO:0000313" key="1">
    <source>
        <dbReference type="EMBL" id="MBC5730854.1"/>
    </source>
</evidence>
<dbReference type="InterPro" id="IPR033469">
    <property type="entry name" value="CYTH-like_dom_sf"/>
</dbReference>
<evidence type="ECO:0008006" key="3">
    <source>
        <dbReference type="Google" id="ProtNLM"/>
    </source>
</evidence>
<accession>A0ABR7HTL2</accession>
<keyword evidence="2" id="KW-1185">Reference proteome</keyword>
<organism evidence="1 2">
    <name type="scientific">Pseudoflavonifractor hominis</name>
    <dbReference type="NCBI Taxonomy" id="2763059"/>
    <lineage>
        <taxon>Bacteria</taxon>
        <taxon>Bacillati</taxon>
        <taxon>Bacillota</taxon>
        <taxon>Clostridia</taxon>
        <taxon>Eubacteriales</taxon>
        <taxon>Oscillospiraceae</taxon>
        <taxon>Pseudoflavonifractor</taxon>
    </lineage>
</organism>
<dbReference type="Gene3D" id="2.40.320.10">
    <property type="entry name" value="Hypothetical Protein Pfu-838710-001"/>
    <property type="match status" value="1"/>
</dbReference>
<dbReference type="EMBL" id="JACOPR010000004">
    <property type="protein sequence ID" value="MBC5730854.1"/>
    <property type="molecule type" value="Genomic_DNA"/>
</dbReference>
<dbReference type="PIRSF" id="PIRSF016487">
    <property type="entry name" value="CYTH_UCP016487"/>
    <property type="match status" value="1"/>
</dbReference>
<dbReference type="SUPFAM" id="SSF55154">
    <property type="entry name" value="CYTH-like phosphatases"/>
    <property type="match status" value="1"/>
</dbReference>
<dbReference type="Proteomes" id="UP000660021">
    <property type="component" value="Unassembled WGS sequence"/>
</dbReference>
<proteinExistence type="predicted"/>
<sequence>MEIERRWLARGWPEREPDEVWHMEQGYVTTRPAVRVRSERRAGGEERFMLCLKRGSGLSRMEVEFPVEEAQFRAVAAFIDKPFIQKEQRRYSLPEGYTLEWNQVDAGTPEGYFYAEVEFPTEEAALAWDPGEWQPWLLREVTQEGQESMAAYWARTRG</sequence>